<proteinExistence type="predicted"/>
<name>A0A7W7C8Y2_9PSEU</name>
<reference evidence="3 4" key="1">
    <citation type="submission" date="2020-08" db="EMBL/GenBank/DDBJ databases">
        <title>Sequencing the genomes of 1000 actinobacteria strains.</title>
        <authorList>
            <person name="Klenk H.-P."/>
        </authorList>
    </citation>
    <scope>NUCLEOTIDE SEQUENCE [LARGE SCALE GENOMIC DNA]</scope>
    <source>
        <strain evidence="3 4">DSM 44230</strain>
    </source>
</reference>
<comment type="caution">
    <text evidence="3">The sequence shown here is derived from an EMBL/GenBank/DDBJ whole genome shotgun (WGS) entry which is preliminary data.</text>
</comment>
<organism evidence="3 4">
    <name type="scientific">Crossiella cryophila</name>
    <dbReference type="NCBI Taxonomy" id="43355"/>
    <lineage>
        <taxon>Bacteria</taxon>
        <taxon>Bacillati</taxon>
        <taxon>Actinomycetota</taxon>
        <taxon>Actinomycetes</taxon>
        <taxon>Pseudonocardiales</taxon>
        <taxon>Pseudonocardiaceae</taxon>
        <taxon>Crossiella</taxon>
    </lineage>
</organism>
<sequence length="223" mass="25191">MTRTQPPPESVTMPWQPGDEVLYRFRRLDGSLGSVTPARVLRDDGAQLVCWIPDGTRVRATRLADGRHQRDAPLSERFRIPRIPVLSSWHGHSNLRLVDEHEWSSVWWFFNPDGSFRHWYVNLELPMGRGEGYVDRVDGVLDVVVEPDLTWCWKDEDEAAEAVDAGLFTVAQMGRLRAEGERMIALAEQGAFPFDGSWCDFTPEAGWPAPLLPAEIADGLPVV</sequence>
<evidence type="ECO:0000259" key="2">
    <source>
        <dbReference type="Pfam" id="PF04167"/>
    </source>
</evidence>
<dbReference type="Pfam" id="PF04167">
    <property type="entry name" value="DUF402"/>
    <property type="match status" value="1"/>
</dbReference>
<gene>
    <name evidence="3" type="ORF">HNR67_002755</name>
</gene>
<dbReference type="InterPro" id="IPR050212">
    <property type="entry name" value="Ntdp-like"/>
</dbReference>
<dbReference type="PANTHER" id="PTHR39159">
    <property type="match status" value="1"/>
</dbReference>
<evidence type="ECO:0000313" key="3">
    <source>
        <dbReference type="EMBL" id="MBB4676637.1"/>
    </source>
</evidence>
<evidence type="ECO:0000256" key="1">
    <source>
        <dbReference type="ARBA" id="ARBA00022801"/>
    </source>
</evidence>
<dbReference type="InterPro" id="IPR007295">
    <property type="entry name" value="DUF402"/>
</dbReference>
<keyword evidence="4" id="KW-1185">Reference proteome</keyword>
<protein>
    <recommendedName>
        <fullName evidence="2">DUF402 domain-containing protein</fullName>
    </recommendedName>
</protein>
<dbReference type="AlphaFoldDB" id="A0A7W7C8Y2"/>
<keyword evidence="1" id="KW-0378">Hydrolase</keyword>
<dbReference type="Gene3D" id="2.40.380.10">
    <property type="entry name" value="FomD-like"/>
    <property type="match status" value="1"/>
</dbReference>
<dbReference type="SUPFAM" id="SSF159234">
    <property type="entry name" value="FomD-like"/>
    <property type="match status" value="1"/>
</dbReference>
<accession>A0A7W7C8Y2</accession>
<feature type="domain" description="DUF402" evidence="2">
    <location>
        <begin position="67"/>
        <end position="191"/>
    </location>
</feature>
<evidence type="ECO:0000313" key="4">
    <source>
        <dbReference type="Proteomes" id="UP000533598"/>
    </source>
</evidence>
<dbReference type="RefSeq" id="WP_312987202.1">
    <property type="nucleotide sequence ID" value="NZ_BAAAUI010000042.1"/>
</dbReference>
<dbReference type="Proteomes" id="UP000533598">
    <property type="component" value="Unassembled WGS sequence"/>
</dbReference>
<dbReference type="EMBL" id="JACHMH010000001">
    <property type="protein sequence ID" value="MBB4676637.1"/>
    <property type="molecule type" value="Genomic_DNA"/>
</dbReference>
<dbReference type="PANTHER" id="PTHR39159:SF1">
    <property type="entry name" value="UPF0374 PROTEIN YGAC"/>
    <property type="match status" value="1"/>
</dbReference>
<dbReference type="GO" id="GO:0016787">
    <property type="term" value="F:hydrolase activity"/>
    <property type="evidence" value="ECO:0007669"/>
    <property type="project" value="UniProtKB-KW"/>
</dbReference>
<dbReference type="InterPro" id="IPR035930">
    <property type="entry name" value="FomD-like_sf"/>
</dbReference>